<keyword evidence="2" id="KW-0479">Metal-binding</keyword>
<dbReference type="KEGG" id="noj:EJ995_00345"/>
<evidence type="ECO:0000259" key="4">
    <source>
        <dbReference type="Pfam" id="PF02678"/>
    </source>
</evidence>
<feature type="domain" description="Quercetin 2,3-dioxygenase C-terminal cupin" evidence="5">
    <location>
        <begin position="148"/>
        <end position="234"/>
    </location>
</feature>
<dbReference type="InterPro" id="IPR012093">
    <property type="entry name" value="Pirin"/>
</dbReference>
<organism evidence="6 7">
    <name type="scientific">Nonlabens ponticola</name>
    <dbReference type="NCBI Taxonomy" id="2496866"/>
    <lineage>
        <taxon>Bacteria</taxon>
        <taxon>Pseudomonadati</taxon>
        <taxon>Bacteroidota</taxon>
        <taxon>Flavobacteriia</taxon>
        <taxon>Flavobacteriales</taxon>
        <taxon>Flavobacteriaceae</taxon>
        <taxon>Nonlabens</taxon>
    </lineage>
</organism>
<evidence type="ECO:0000313" key="7">
    <source>
        <dbReference type="Proteomes" id="UP000279600"/>
    </source>
</evidence>
<dbReference type="CDD" id="cd02910">
    <property type="entry name" value="cupin_Yhhw_N"/>
    <property type="match status" value="1"/>
</dbReference>
<comment type="cofactor">
    <cofactor evidence="2">
        <name>Fe cation</name>
        <dbReference type="ChEBI" id="CHEBI:24875"/>
    </cofactor>
    <text evidence="2">Binds 1 Fe cation per subunit.</text>
</comment>
<feature type="binding site" evidence="2">
    <location>
        <position position="102"/>
    </location>
    <ligand>
        <name>Fe cation</name>
        <dbReference type="ChEBI" id="CHEBI:24875"/>
    </ligand>
</feature>
<dbReference type="AlphaFoldDB" id="A0A3S9MUA7"/>
<dbReference type="SUPFAM" id="SSF51182">
    <property type="entry name" value="RmlC-like cupins"/>
    <property type="match status" value="1"/>
</dbReference>
<dbReference type="InterPro" id="IPR041602">
    <property type="entry name" value="Quercetinase_C"/>
</dbReference>
<dbReference type="RefSeq" id="WP_126444502.1">
    <property type="nucleotide sequence ID" value="NZ_CP034549.1"/>
</dbReference>
<keyword evidence="7" id="KW-1185">Reference proteome</keyword>
<feature type="domain" description="Pirin N-terminal" evidence="4">
    <location>
        <begin position="10"/>
        <end position="120"/>
    </location>
</feature>
<evidence type="ECO:0000259" key="5">
    <source>
        <dbReference type="Pfam" id="PF17954"/>
    </source>
</evidence>
<comment type="similarity">
    <text evidence="1 3">Belongs to the pirin family.</text>
</comment>
<dbReference type="OrthoDB" id="321327at2"/>
<dbReference type="Pfam" id="PF02678">
    <property type="entry name" value="Pirin"/>
    <property type="match status" value="1"/>
</dbReference>
<feature type="binding site" evidence="2">
    <location>
        <position position="58"/>
    </location>
    <ligand>
        <name>Fe cation</name>
        <dbReference type="ChEBI" id="CHEBI:24875"/>
    </ligand>
</feature>
<evidence type="ECO:0000256" key="1">
    <source>
        <dbReference type="ARBA" id="ARBA00008416"/>
    </source>
</evidence>
<dbReference type="Gene3D" id="2.60.120.10">
    <property type="entry name" value="Jelly Rolls"/>
    <property type="match status" value="2"/>
</dbReference>
<name>A0A3S9MUA7_9FLAO</name>
<dbReference type="PANTHER" id="PTHR43212">
    <property type="entry name" value="QUERCETIN 2,3-DIOXYGENASE"/>
    <property type="match status" value="1"/>
</dbReference>
<dbReference type="Proteomes" id="UP000279600">
    <property type="component" value="Chromosome"/>
</dbReference>
<dbReference type="GO" id="GO:0046872">
    <property type="term" value="F:metal ion binding"/>
    <property type="evidence" value="ECO:0007669"/>
    <property type="project" value="UniProtKB-KW"/>
</dbReference>
<evidence type="ECO:0000313" key="6">
    <source>
        <dbReference type="EMBL" id="AZQ42756.1"/>
    </source>
</evidence>
<dbReference type="InterPro" id="IPR011051">
    <property type="entry name" value="RmlC_Cupin_sf"/>
</dbReference>
<dbReference type="InterPro" id="IPR014710">
    <property type="entry name" value="RmlC-like_jellyroll"/>
</dbReference>
<feature type="binding site" evidence="2">
    <location>
        <position position="60"/>
    </location>
    <ligand>
        <name>Fe cation</name>
        <dbReference type="ChEBI" id="CHEBI:24875"/>
    </ligand>
</feature>
<dbReference type="Pfam" id="PF17954">
    <property type="entry name" value="Pirin_C_2"/>
    <property type="match status" value="1"/>
</dbReference>
<dbReference type="EMBL" id="CP034549">
    <property type="protein sequence ID" value="AZQ42756.1"/>
    <property type="molecule type" value="Genomic_DNA"/>
</dbReference>
<protein>
    <submittedName>
        <fullName evidence="6">Pirin family protein</fullName>
    </submittedName>
</protein>
<dbReference type="InterPro" id="IPR003829">
    <property type="entry name" value="Pirin_N_dom"/>
</dbReference>
<sequence>MKTIIHKANTRGHANHGWLEANHSFSFASWFNPERIQFGALRVLNDDRIAPGAGFPTHPHDNMEIITIPLSGTLEHKDSMGNVAQIKTGEVQVMSAGTGVTHSEYNASDTEELKLFQIWIFPNAKNVEPRYDEVVLKDGESKNRLQQLVSPSPDDAGTWIHQDAYLYITDIDNQSGAFTYQLKSEENGVYTMVISGDAVIAENSLGKRDAIGISNVNGFKYSTKHSARILFIEVPMNF</sequence>
<proteinExistence type="inferred from homology"/>
<evidence type="ECO:0000256" key="3">
    <source>
        <dbReference type="RuleBase" id="RU003457"/>
    </source>
</evidence>
<feature type="binding site" evidence="2">
    <location>
        <position position="104"/>
    </location>
    <ligand>
        <name>Fe cation</name>
        <dbReference type="ChEBI" id="CHEBI:24875"/>
    </ligand>
</feature>
<reference evidence="6 7" key="1">
    <citation type="submission" date="2018-12" db="EMBL/GenBank/DDBJ databases">
        <title>Complete genome of Nonlabens sp. MJ115.</title>
        <authorList>
            <person name="Choi H.S."/>
            <person name="Jung J."/>
        </authorList>
    </citation>
    <scope>NUCLEOTIDE SEQUENCE [LARGE SCALE GENOMIC DNA]</scope>
    <source>
        <strain evidence="6 7">MJ115</strain>
    </source>
</reference>
<dbReference type="PIRSF" id="PIRSF006232">
    <property type="entry name" value="Pirin"/>
    <property type="match status" value="1"/>
</dbReference>
<dbReference type="PANTHER" id="PTHR43212:SF3">
    <property type="entry name" value="QUERCETIN 2,3-DIOXYGENASE"/>
    <property type="match status" value="1"/>
</dbReference>
<gene>
    <name evidence="6" type="ORF">EJ995_00345</name>
</gene>
<keyword evidence="2" id="KW-0408">Iron</keyword>
<accession>A0A3S9MUA7</accession>
<evidence type="ECO:0000256" key="2">
    <source>
        <dbReference type="PIRSR" id="PIRSR006232-1"/>
    </source>
</evidence>